<dbReference type="RefSeq" id="WP_248552292.1">
    <property type="nucleotide sequence ID" value="NZ_JALPRK010000011.1"/>
</dbReference>
<organism evidence="1 2">
    <name type="scientific">Paenibacillus mellifer</name>
    <dbReference type="NCBI Taxonomy" id="2937794"/>
    <lineage>
        <taxon>Bacteria</taxon>
        <taxon>Bacillati</taxon>
        <taxon>Bacillota</taxon>
        <taxon>Bacilli</taxon>
        <taxon>Bacillales</taxon>
        <taxon>Paenibacillaceae</taxon>
        <taxon>Paenibacillus</taxon>
    </lineage>
</organism>
<protein>
    <submittedName>
        <fullName evidence="1">Uncharacterized protein</fullName>
    </submittedName>
</protein>
<dbReference type="Proteomes" id="UP001139534">
    <property type="component" value="Unassembled WGS sequence"/>
</dbReference>
<evidence type="ECO:0000313" key="2">
    <source>
        <dbReference type="Proteomes" id="UP001139534"/>
    </source>
</evidence>
<proteinExistence type="predicted"/>
<accession>A0A9X1XZM8</accession>
<dbReference type="AlphaFoldDB" id="A0A9X1XZM8"/>
<reference evidence="1" key="1">
    <citation type="submission" date="2022-04" db="EMBL/GenBank/DDBJ databases">
        <authorList>
            <person name="Seo M.-J."/>
        </authorList>
    </citation>
    <scope>NUCLEOTIDE SEQUENCE</scope>
    <source>
        <strain evidence="1">MBLB2552</strain>
    </source>
</reference>
<sequence>MAFTLTYPYAQAAGVGQGYFVAADPLGPTGIVTVAATLGNVELRITRYNAPDFIQTVTQGSTFTVQLGNIQTIGILALTAATGVLTLITPV</sequence>
<name>A0A9X1XZM8_9BACL</name>
<evidence type="ECO:0000313" key="1">
    <source>
        <dbReference type="EMBL" id="MCK8488214.1"/>
    </source>
</evidence>
<gene>
    <name evidence="1" type="ORF">M0651_13615</name>
</gene>
<dbReference type="EMBL" id="JALPRK010000011">
    <property type="protein sequence ID" value="MCK8488214.1"/>
    <property type="molecule type" value="Genomic_DNA"/>
</dbReference>
<comment type="caution">
    <text evidence="1">The sequence shown here is derived from an EMBL/GenBank/DDBJ whole genome shotgun (WGS) entry which is preliminary data.</text>
</comment>
<keyword evidence="2" id="KW-1185">Reference proteome</keyword>